<proteinExistence type="predicted"/>
<reference evidence="1 2" key="1">
    <citation type="submission" date="2019-09" db="EMBL/GenBank/DDBJ databases">
        <title>Genome Sequences of Streptomyces kaniharaensis ATCC 21070.</title>
        <authorList>
            <person name="Zhu W."/>
            <person name="De Crecy-Lagard V."/>
            <person name="Richards N.G."/>
        </authorList>
    </citation>
    <scope>NUCLEOTIDE SEQUENCE [LARGE SCALE GENOMIC DNA]</scope>
    <source>
        <strain evidence="1 2">SF-557</strain>
    </source>
</reference>
<dbReference type="Pfam" id="PF07366">
    <property type="entry name" value="SnoaL"/>
    <property type="match status" value="1"/>
</dbReference>
<evidence type="ECO:0000313" key="2">
    <source>
        <dbReference type="Proteomes" id="UP000450000"/>
    </source>
</evidence>
<dbReference type="EMBL" id="WBOF01000001">
    <property type="protein sequence ID" value="MQS15538.1"/>
    <property type="molecule type" value="Genomic_DNA"/>
</dbReference>
<keyword evidence="2" id="KW-1185">Reference proteome</keyword>
<sequence length="173" mass="19235">MTTETRPDTVAVYQEMARRYIEEVWDKNNAATEAELLAPDWVDHMPLPGCPQGPAGHRAAVQLMHDAFPDLRFFLDDVAIMGDKVVDRWTATGTFLGELYGFPGNGERMIMTGLDFHVVRSGRFAELWHEESTASMVEQLGMAPKPGSGPGAIVGLTVGNIFRVAKYRIRGRR</sequence>
<dbReference type="InterPro" id="IPR032710">
    <property type="entry name" value="NTF2-like_dom_sf"/>
</dbReference>
<dbReference type="SUPFAM" id="SSF54427">
    <property type="entry name" value="NTF2-like"/>
    <property type="match status" value="1"/>
</dbReference>
<dbReference type="AlphaFoldDB" id="A0A6N7KZ51"/>
<dbReference type="InterPro" id="IPR009959">
    <property type="entry name" value="Cyclase_SnoaL-like"/>
</dbReference>
<evidence type="ECO:0000313" key="1">
    <source>
        <dbReference type="EMBL" id="MQS15538.1"/>
    </source>
</evidence>
<dbReference type="OrthoDB" id="9182871at2"/>
<protein>
    <submittedName>
        <fullName evidence="1">Ester cyclase</fullName>
    </submittedName>
</protein>
<dbReference type="Gene3D" id="3.10.450.50">
    <property type="match status" value="1"/>
</dbReference>
<organism evidence="1 2">
    <name type="scientific">Streptomyces kaniharaensis</name>
    <dbReference type="NCBI Taxonomy" id="212423"/>
    <lineage>
        <taxon>Bacteria</taxon>
        <taxon>Bacillati</taxon>
        <taxon>Actinomycetota</taxon>
        <taxon>Actinomycetes</taxon>
        <taxon>Kitasatosporales</taxon>
        <taxon>Streptomycetaceae</taxon>
        <taxon>Streptomyces</taxon>
    </lineage>
</organism>
<dbReference type="PANTHER" id="PTHR38436:SF1">
    <property type="entry name" value="ESTER CYCLASE"/>
    <property type="match status" value="1"/>
</dbReference>
<dbReference type="GO" id="GO:0030638">
    <property type="term" value="P:polyketide metabolic process"/>
    <property type="evidence" value="ECO:0007669"/>
    <property type="project" value="InterPro"/>
</dbReference>
<comment type="caution">
    <text evidence="1">The sequence shown here is derived from an EMBL/GenBank/DDBJ whole genome shotgun (WGS) entry which is preliminary data.</text>
</comment>
<gene>
    <name evidence="1" type="ORF">F7Q99_25520</name>
</gene>
<dbReference type="PANTHER" id="PTHR38436">
    <property type="entry name" value="POLYKETIDE CYCLASE SNOAL-LIKE DOMAIN"/>
    <property type="match status" value="1"/>
</dbReference>
<accession>A0A6N7KZ51</accession>
<dbReference type="RefSeq" id="WP_153465109.1">
    <property type="nucleotide sequence ID" value="NZ_WBOF01000001.1"/>
</dbReference>
<dbReference type="Proteomes" id="UP000450000">
    <property type="component" value="Unassembled WGS sequence"/>
</dbReference>
<name>A0A6N7KZ51_9ACTN</name>